<dbReference type="Proteomes" id="UP000054270">
    <property type="component" value="Unassembled WGS sequence"/>
</dbReference>
<evidence type="ECO:0000256" key="1">
    <source>
        <dbReference type="SAM" id="SignalP"/>
    </source>
</evidence>
<gene>
    <name evidence="2" type="ORF">HYPSUDRAFT_907964</name>
</gene>
<organism evidence="2 3">
    <name type="scientific">Hypholoma sublateritium (strain FD-334 SS-4)</name>
    <dbReference type="NCBI Taxonomy" id="945553"/>
    <lineage>
        <taxon>Eukaryota</taxon>
        <taxon>Fungi</taxon>
        <taxon>Dikarya</taxon>
        <taxon>Basidiomycota</taxon>
        <taxon>Agaricomycotina</taxon>
        <taxon>Agaricomycetes</taxon>
        <taxon>Agaricomycetidae</taxon>
        <taxon>Agaricales</taxon>
        <taxon>Agaricineae</taxon>
        <taxon>Strophariaceae</taxon>
        <taxon>Hypholoma</taxon>
    </lineage>
</organism>
<reference evidence="3" key="1">
    <citation type="submission" date="2014-04" db="EMBL/GenBank/DDBJ databases">
        <title>Evolutionary Origins and Diversification of the Mycorrhizal Mutualists.</title>
        <authorList>
            <consortium name="DOE Joint Genome Institute"/>
            <consortium name="Mycorrhizal Genomics Consortium"/>
            <person name="Kohler A."/>
            <person name="Kuo A."/>
            <person name="Nagy L.G."/>
            <person name="Floudas D."/>
            <person name="Copeland A."/>
            <person name="Barry K.W."/>
            <person name="Cichocki N."/>
            <person name="Veneault-Fourrey C."/>
            <person name="LaButti K."/>
            <person name="Lindquist E.A."/>
            <person name="Lipzen A."/>
            <person name="Lundell T."/>
            <person name="Morin E."/>
            <person name="Murat C."/>
            <person name="Riley R."/>
            <person name="Ohm R."/>
            <person name="Sun H."/>
            <person name="Tunlid A."/>
            <person name="Henrissat B."/>
            <person name="Grigoriev I.V."/>
            <person name="Hibbett D.S."/>
            <person name="Martin F."/>
        </authorList>
    </citation>
    <scope>NUCLEOTIDE SEQUENCE [LARGE SCALE GENOMIC DNA]</scope>
    <source>
        <strain evidence="3">FD-334 SS-4</strain>
    </source>
</reference>
<proteinExistence type="predicted"/>
<protein>
    <recommendedName>
        <fullName evidence="4">Secreted protein</fullName>
    </recommendedName>
</protein>
<feature type="signal peptide" evidence="1">
    <location>
        <begin position="1"/>
        <end position="26"/>
    </location>
</feature>
<keyword evidence="1" id="KW-0732">Signal</keyword>
<accession>A0A0D2PGE1</accession>
<evidence type="ECO:0000313" key="2">
    <source>
        <dbReference type="EMBL" id="KJA19155.1"/>
    </source>
</evidence>
<evidence type="ECO:0008006" key="4">
    <source>
        <dbReference type="Google" id="ProtNLM"/>
    </source>
</evidence>
<name>A0A0D2PGE1_HYPSF</name>
<sequence length="112" mass="12053">MIWTNQGRMLSYLLASSLLLLDGIQLCPLRIGWVHNDTSLIDGHHGIIWLRVTTLPGLALPPPLRHSVAGPRAIVQTTNWCYQALLYTISRSLPNCAPCTAKPALGSAAGAA</sequence>
<keyword evidence="3" id="KW-1185">Reference proteome</keyword>
<evidence type="ECO:0000313" key="3">
    <source>
        <dbReference type="Proteomes" id="UP000054270"/>
    </source>
</evidence>
<dbReference type="AlphaFoldDB" id="A0A0D2PGE1"/>
<dbReference type="EMBL" id="KN817581">
    <property type="protein sequence ID" value="KJA19155.1"/>
    <property type="molecule type" value="Genomic_DNA"/>
</dbReference>
<feature type="chain" id="PRO_5002248525" description="Secreted protein" evidence="1">
    <location>
        <begin position="27"/>
        <end position="112"/>
    </location>
</feature>